<keyword evidence="11" id="KW-1185">Reference proteome</keyword>
<dbReference type="GO" id="GO:0005886">
    <property type="term" value="C:plasma membrane"/>
    <property type="evidence" value="ECO:0007669"/>
    <property type="project" value="UniProtKB-SubCell"/>
</dbReference>
<evidence type="ECO:0000256" key="8">
    <source>
        <dbReference type="SAM" id="MobiDB-lite"/>
    </source>
</evidence>
<comment type="caution">
    <text evidence="10">The sequence shown here is derived from an EMBL/GenBank/DDBJ whole genome shotgun (WGS) entry which is preliminary data.</text>
</comment>
<gene>
    <name evidence="10" type="primary">lepB</name>
    <name evidence="10" type="ORF">HF995_00740</name>
</gene>
<evidence type="ECO:0000256" key="2">
    <source>
        <dbReference type="ARBA" id="ARBA00004401"/>
    </source>
</evidence>
<evidence type="ECO:0000256" key="7">
    <source>
        <dbReference type="RuleBase" id="RU362042"/>
    </source>
</evidence>
<dbReference type="EC" id="3.4.21.89" evidence="4 7"/>
<dbReference type="InterPro" id="IPR000223">
    <property type="entry name" value="Pept_S26A_signal_pept_1"/>
</dbReference>
<keyword evidence="7" id="KW-0645">Protease</keyword>
<dbReference type="InterPro" id="IPR036286">
    <property type="entry name" value="LexA/Signal_pep-like_sf"/>
</dbReference>
<dbReference type="InterPro" id="IPR019758">
    <property type="entry name" value="Pept_S26A_signal_pept_1_CS"/>
</dbReference>
<dbReference type="GO" id="GO:0006465">
    <property type="term" value="P:signal peptide processing"/>
    <property type="evidence" value="ECO:0007669"/>
    <property type="project" value="InterPro"/>
</dbReference>
<dbReference type="Gene3D" id="2.10.109.10">
    <property type="entry name" value="Umud Fragment, subunit A"/>
    <property type="match status" value="1"/>
</dbReference>
<dbReference type="RefSeq" id="WP_168446924.1">
    <property type="nucleotide sequence ID" value="NZ_JAAXOW010000001.1"/>
</dbReference>
<dbReference type="EMBL" id="JAAXOW010000001">
    <property type="protein sequence ID" value="NKX91814.1"/>
    <property type="molecule type" value="Genomic_DNA"/>
</dbReference>
<dbReference type="PANTHER" id="PTHR43390">
    <property type="entry name" value="SIGNAL PEPTIDASE I"/>
    <property type="match status" value="1"/>
</dbReference>
<evidence type="ECO:0000313" key="10">
    <source>
        <dbReference type="EMBL" id="NKX91814.1"/>
    </source>
</evidence>
<reference evidence="10 11" key="1">
    <citation type="submission" date="2020-04" db="EMBL/GenBank/DDBJ databases">
        <title>MicrobeNet Type strains.</title>
        <authorList>
            <person name="Nicholson A.C."/>
        </authorList>
    </citation>
    <scope>NUCLEOTIDE SEQUENCE [LARGE SCALE GENOMIC DNA]</scope>
    <source>
        <strain evidence="10 11">ATCC BAA-789</strain>
    </source>
</reference>
<dbReference type="PRINTS" id="PR00727">
    <property type="entry name" value="LEADERPTASE"/>
</dbReference>
<feature type="transmembrane region" description="Helical" evidence="7">
    <location>
        <begin position="44"/>
        <end position="62"/>
    </location>
</feature>
<evidence type="ECO:0000313" key="11">
    <source>
        <dbReference type="Proteomes" id="UP000774283"/>
    </source>
</evidence>
<name>A0A9X5FCN3_9MICO</name>
<dbReference type="PROSITE" id="PS00761">
    <property type="entry name" value="SPASE_I_3"/>
    <property type="match status" value="1"/>
</dbReference>
<dbReference type="CDD" id="cd06530">
    <property type="entry name" value="S26_SPase_I"/>
    <property type="match status" value="1"/>
</dbReference>
<keyword evidence="5 7" id="KW-0378">Hydrolase</keyword>
<feature type="active site" evidence="6">
    <location>
        <position position="71"/>
    </location>
</feature>
<dbReference type="PANTHER" id="PTHR43390:SF1">
    <property type="entry name" value="CHLOROPLAST PROCESSING PEPTIDASE"/>
    <property type="match status" value="1"/>
</dbReference>
<keyword evidence="7" id="KW-1133">Transmembrane helix</keyword>
<dbReference type="AlphaFoldDB" id="A0A9X5FCN3"/>
<dbReference type="Pfam" id="PF10502">
    <property type="entry name" value="Peptidase_S26"/>
    <property type="match status" value="1"/>
</dbReference>
<comment type="subcellular location">
    <subcellularLocation>
        <location evidence="2">Cell membrane</location>
        <topology evidence="2">Single-pass type II membrane protein</topology>
    </subcellularLocation>
    <subcellularLocation>
        <location evidence="7">Membrane</location>
        <topology evidence="7">Single-pass type II membrane protein</topology>
    </subcellularLocation>
</comment>
<dbReference type="GO" id="GO:0009003">
    <property type="term" value="F:signal peptidase activity"/>
    <property type="evidence" value="ECO:0007669"/>
    <property type="project" value="UniProtKB-EC"/>
</dbReference>
<feature type="active site" evidence="6">
    <location>
        <position position="143"/>
    </location>
</feature>
<dbReference type="Proteomes" id="UP000774283">
    <property type="component" value="Unassembled WGS sequence"/>
</dbReference>
<evidence type="ECO:0000256" key="5">
    <source>
        <dbReference type="ARBA" id="ARBA00022801"/>
    </source>
</evidence>
<keyword evidence="7" id="KW-0812">Transmembrane</keyword>
<comment type="similarity">
    <text evidence="3 7">Belongs to the peptidase S26 family.</text>
</comment>
<feature type="domain" description="Peptidase S26" evidence="9">
    <location>
        <begin position="41"/>
        <end position="234"/>
    </location>
</feature>
<dbReference type="NCBIfam" id="TIGR02227">
    <property type="entry name" value="sigpep_I_bact"/>
    <property type="match status" value="1"/>
</dbReference>
<evidence type="ECO:0000256" key="6">
    <source>
        <dbReference type="PIRSR" id="PIRSR600223-1"/>
    </source>
</evidence>
<organism evidence="10 11">
    <name type="scientific">Sanguibacter hominis ATCC BAA-789</name>
    <dbReference type="NCBI Taxonomy" id="1312740"/>
    <lineage>
        <taxon>Bacteria</taxon>
        <taxon>Bacillati</taxon>
        <taxon>Actinomycetota</taxon>
        <taxon>Actinomycetes</taxon>
        <taxon>Micrococcales</taxon>
        <taxon>Sanguibacteraceae</taxon>
        <taxon>Sanguibacter</taxon>
    </lineage>
</organism>
<dbReference type="SUPFAM" id="SSF51306">
    <property type="entry name" value="LexA/Signal peptidase"/>
    <property type="match status" value="1"/>
</dbReference>
<keyword evidence="7" id="KW-0472">Membrane</keyword>
<evidence type="ECO:0000256" key="4">
    <source>
        <dbReference type="ARBA" id="ARBA00013208"/>
    </source>
</evidence>
<evidence type="ECO:0000256" key="1">
    <source>
        <dbReference type="ARBA" id="ARBA00000677"/>
    </source>
</evidence>
<feature type="region of interest" description="Disordered" evidence="8">
    <location>
        <begin position="1"/>
        <end position="33"/>
    </location>
</feature>
<protein>
    <recommendedName>
        <fullName evidence="4 7">Signal peptidase I</fullName>
        <ecNumber evidence="4 7">3.4.21.89</ecNumber>
    </recommendedName>
</protein>
<dbReference type="InterPro" id="IPR019533">
    <property type="entry name" value="Peptidase_S26"/>
</dbReference>
<evidence type="ECO:0000259" key="9">
    <source>
        <dbReference type="Pfam" id="PF10502"/>
    </source>
</evidence>
<proteinExistence type="inferred from homology"/>
<comment type="catalytic activity">
    <reaction evidence="1 7">
        <text>Cleavage of hydrophobic, N-terminal signal or leader sequences from secreted and periplasmic proteins.</text>
        <dbReference type="EC" id="3.4.21.89"/>
    </reaction>
</comment>
<sequence length="255" mass="27514">MDAPGTDPRDDEAAPQPEGVDQTRRTRSAPQKKSTWASLLKETAIILVAAFVLSWTVKTFLVQPFFIPSESMEATLVKGDRVLVSKLTPGPFDLSRGDVVVFKDPGGWLDSSAPASSGLPDAVESFFTFVGLLPQDSGEHLIKRVIGLPGDHVVCCDAEGRMTVNGGPLDEEEYLRPGSIPSQVDFDVVVPEGHLWVQGDNRQGSYDSRFTGGQPGGPFVPLENVVGVAFAKVWPADRIAIMRNPGDVFDEVPEP</sequence>
<accession>A0A9X5FCN3</accession>
<dbReference type="GO" id="GO:0004252">
    <property type="term" value="F:serine-type endopeptidase activity"/>
    <property type="evidence" value="ECO:0007669"/>
    <property type="project" value="InterPro"/>
</dbReference>
<evidence type="ECO:0000256" key="3">
    <source>
        <dbReference type="ARBA" id="ARBA00009370"/>
    </source>
</evidence>